<comment type="caution">
    <text evidence="2">The sequence shown here is derived from an EMBL/GenBank/DDBJ whole genome shotgun (WGS) entry which is preliminary data.</text>
</comment>
<protein>
    <submittedName>
        <fullName evidence="2">Uncharacterized protein</fullName>
    </submittedName>
</protein>
<evidence type="ECO:0000313" key="3">
    <source>
        <dbReference type="Proteomes" id="UP001604277"/>
    </source>
</evidence>
<organism evidence="2 3">
    <name type="scientific">Forsythia ovata</name>
    <dbReference type="NCBI Taxonomy" id="205694"/>
    <lineage>
        <taxon>Eukaryota</taxon>
        <taxon>Viridiplantae</taxon>
        <taxon>Streptophyta</taxon>
        <taxon>Embryophyta</taxon>
        <taxon>Tracheophyta</taxon>
        <taxon>Spermatophyta</taxon>
        <taxon>Magnoliopsida</taxon>
        <taxon>eudicotyledons</taxon>
        <taxon>Gunneridae</taxon>
        <taxon>Pentapetalae</taxon>
        <taxon>asterids</taxon>
        <taxon>lamiids</taxon>
        <taxon>Lamiales</taxon>
        <taxon>Oleaceae</taxon>
        <taxon>Forsythieae</taxon>
        <taxon>Forsythia</taxon>
    </lineage>
</organism>
<sequence>MREFEAKINEKDSHISSLNSQVSEKKRGRTDDPPVEASDIRADPLIEDAHPTSSPANAKQAVVSNLKYFDAIGADRASFPLEDVEISGQRMVHLYLSKGRVEDDID</sequence>
<keyword evidence="3" id="KW-1185">Reference proteome</keyword>
<proteinExistence type="predicted"/>
<gene>
    <name evidence="2" type="ORF">Fot_11090</name>
</gene>
<reference evidence="3" key="1">
    <citation type="submission" date="2024-07" db="EMBL/GenBank/DDBJ databases">
        <title>Two chromosome-level genome assemblies of Korean endemic species Abeliophyllum distichum and Forsythia ovata (Oleaceae).</title>
        <authorList>
            <person name="Jang H."/>
        </authorList>
    </citation>
    <scope>NUCLEOTIDE SEQUENCE [LARGE SCALE GENOMIC DNA]</scope>
</reference>
<dbReference type="EMBL" id="JBFOLJ010000003">
    <property type="protein sequence ID" value="KAL2549560.1"/>
    <property type="molecule type" value="Genomic_DNA"/>
</dbReference>
<evidence type="ECO:0000313" key="2">
    <source>
        <dbReference type="EMBL" id="KAL2549560.1"/>
    </source>
</evidence>
<name>A0ABD1WMG1_9LAMI</name>
<feature type="region of interest" description="Disordered" evidence="1">
    <location>
        <begin position="1"/>
        <end position="58"/>
    </location>
</feature>
<feature type="compositionally biased region" description="Basic and acidic residues" evidence="1">
    <location>
        <begin position="23"/>
        <end position="50"/>
    </location>
</feature>
<dbReference type="Proteomes" id="UP001604277">
    <property type="component" value="Unassembled WGS sequence"/>
</dbReference>
<evidence type="ECO:0000256" key="1">
    <source>
        <dbReference type="SAM" id="MobiDB-lite"/>
    </source>
</evidence>
<feature type="compositionally biased region" description="Basic and acidic residues" evidence="1">
    <location>
        <begin position="1"/>
        <end position="14"/>
    </location>
</feature>
<dbReference type="AlphaFoldDB" id="A0ABD1WMG1"/>
<accession>A0ABD1WMG1</accession>